<name>A0ABS1M9F7_9NOCA</name>
<keyword evidence="7" id="KW-1185">Reference proteome</keyword>
<evidence type="ECO:0000259" key="5">
    <source>
        <dbReference type="Pfam" id="PF03109"/>
    </source>
</evidence>
<gene>
    <name evidence="6" type="ORF">JK358_23045</name>
</gene>
<sequence>MAKPVSTSRLARGSKLGAVVAGQAVRKRRTKLFMIGRSAEARARLADESVLRMADQLVRVLGEMKGLAMKLGQLLSLLDMELVPPRHRDAFQQRLSVLFDHAPTVAFEDMRRVIEEDRGAPLAELFADFDPEPLAAASIGQVYRARLFDGTEVAVKVQYPGVDLAVRADLRNLGLLRIMIQQALPGFTPAVFDEFRNSFENELDYAVEARTQQHVAAVYADHPFITVPQAFPEHSSRRVLVTEFSPGIDFDAVRALPDIERDRIGEIIYRFYVGSCFELAEFCGDPHPGNILLRDDGKVVFLDFGLFKRMAQEHITFEATCLRAAAEDRSQDLYELMIDRGIIQYPAAVTPEECYDYILSAAEWMLVDEKLTITPELASGALLHAIDPRQPESAGMRRQNLPPEHLFSRRVGFWTCGVLGQLRATANWNTMTREWLYGAEPVTELGLAHRDWLRGRPPAADPH</sequence>
<feature type="domain" description="ABC1 atypical kinase-like" evidence="5">
    <location>
        <begin position="98"/>
        <end position="334"/>
    </location>
</feature>
<dbReference type="PANTHER" id="PTHR43851">
    <property type="match status" value="1"/>
</dbReference>
<evidence type="ECO:0000256" key="3">
    <source>
        <dbReference type="ARBA" id="ARBA00022741"/>
    </source>
</evidence>
<comment type="similarity">
    <text evidence="1">Belongs to the protein kinase superfamily. ADCK protein kinase family.</text>
</comment>
<proteinExistence type="inferred from homology"/>
<dbReference type="CDD" id="cd13970">
    <property type="entry name" value="ABC1_ADCK3"/>
    <property type="match status" value="1"/>
</dbReference>
<dbReference type="EMBL" id="JAERRJ010000008">
    <property type="protein sequence ID" value="MBL1077282.1"/>
    <property type="molecule type" value="Genomic_DNA"/>
</dbReference>
<protein>
    <submittedName>
        <fullName evidence="6">AarF/ABC1/UbiB kinase family protein</fullName>
    </submittedName>
</protein>
<keyword evidence="3" id="KW-0547">Nucleotide-binding</keyword>
<evidence type="ECO:0000313" key="6">
    <source>
        <dbReference type="EMBL" id="MBL1077282.1"/>
    </source>
</evidence>
<evidence type="ECO:0000256" key="2">
    <source>
        <dbReference type="ARBA" id="ARBA00022679"/>
    </source>
</evidence>
<evidence type="ECO:0000256" key="4">
    <source>
        <dbReference type="ARBA" id="ARBA00022840"/>
    </source>
</evidence>
<comment type="caution">
    <text evidence="6">The sequence shown here is derived from an EMBL/GenBank/DDBJ whole genome shotgun (WGS) entry which is preliminary data.</text>
</comment>
<dbReference type="InterPro" id="IPR011009">
    <property type="entry name" value="Kinase-like_dom_sf"/>
</dbReference>
<keyword evidence="4" id="KW-0067">ATP-binding</keyword>
<accession>A0ABS1M9F7</accession>
<dbReference type="GO" id="GO:0016301">
    <property type="term" value="F:kinase activity"/>
    <property type="evidence" value="ECO:0007669"/>
    <property type="project" value="UniProtKB-KW"/>
</dbReference>
<dbReference type="SUPFAM" id="SSF56112">
    <property type="entry name" value="Protein kinase-like (PK-like)"/>
    <property type="match status" value="1"/>
</dbReference>
<evidence type="ECO:0000313" key="7">
    <source>
        <dbReference type="Proteomes" id="UP000602198"/>
    </source>
</evidence>
<evidence type="ECO:0000256" key="1">
    <source>
        <dbReference type="ARBA" id="ARBA00009670"/>
    </source>
</evidence>
<organism evidence="6 7">
    <name type="scientific">Nocardia acididurans</name>
    <dbReference type="NCBI Taxonomy" id="2802282"/>
    <lineage>
        <taxon>Bacteria</taxon>
        <taxon>Bacillati</taxon>
        <taxon>Actinomycetota</taxon>
        <taxon>Actinomycetes</taxon>
        <taxon>Mycobacteriales</taxon>
        <taxon>Nocardiaceae</taxon>
        <taxon>Nocardia</taxon>
    </lineage>
</organism>
<dbReference type="Proteomes" id="UP000602198">
    <property type="component" value="Unassembled WGS sequence"/>
</dbReference>
<dbReference type="InterPro" id="IPR051409">
    <property type="entry name" value="Atypical_kinase_ADCK"/>
</dbReference>
<dbReference type="RefSeq" id="WP_201950122.1">
    <property type="nucleotide sequence ID" value="NZ_JAERRJ010000008.1"/>
</dbReference>
<reference evidence="6 7" key="1">
    <citation type="submission" date="2021-01" db="EMBL/GenBank/DDBJ databases">
        <title>WGS of actinomycetes isolated from Thailand.</title>
        <authorList>
            <person name="Thawai C."/>
        </authorList>
    </citation>
    <scope>NUCLEOTIDE SEQUENCE [LARGE SCALE GENOMIC DNA]</scope>
    <source>
        <strain evidence="6 7">LPG 2</strain>
    </source>
</reference>
<keyword evidence="6" id="KW-0418">Kinase</keyword>
<dbReference type="Pfam" id="PF03109">
    <property type="entry name" value="ABC1"/>
    <property type="match status" value="1"/>
</dbReference>
<dbReference type="PANTHER" id="PTHR43851:SF3">
    <property type="entry name" value="COENZYME Q8"/>
    <property type="match status" value="1"/>
</dbReference>
<dbReference type="InterPro" id="IPR004147">
    <property type="entry name" value="ABC1_dom"/>
</dbReference>
<keyword evidence="2" id="KW-0808">Transferase</keyword>
<dbReference type="InterPro" id="IPR034646">
    <property type="entry name" value="ADCK3_dom"/>
</dbReference>